<keyword evidence="1" id="KW-0808">Transferase</keyword>
<comment type="caution">
    <text evidence="4">The sequence shown here is derived from an EMBL/GenBank/DDBJ whole genome shotgun (WGS) entry which is preliminary data.</text>
</comment>
<evidence type="ECO:0000259" key="3">
    <source>
        <dbReference type="PROSITE" id="PS51186"/>
    </source>
</evidence>
<dbReference type="PROSITE" id="PS51186">
    <property type="entry name" value="GNAT"/>
    <property type="match status" value="1"/>
</dbReference>
<name>Q1JYV5_DESA6</name>
<dbReference type="GO" id="GO:0008080">
    <property type="term" value="F:N-acetyltransferase activity"/>
    <property type="evidence" value="ECO:0007669"/>
    <property type="project" value="InterPro"/>
</dbReference>
<dbReference type="PANTHER" id="PTHR43626">
    <property type="entry name" value="ACYL-COA N-ACYLTRANSFERASE"/>
    <property type="match status" value="1"/>
</dbReference>
<evidence type="ECO:0000313" key="5">
    <source>
        <dbReference type="Proteomes" id="UP000005695"/>
    </source>
</evidence>
<gene>
    <name evidence="4" type="ORF">Dace_1401</name>
</gene>
<keyword evidence="2" id="KW-0012">Acyltransferase</keyword>
<dbReference type="Proteomes" id="UP000005695">
    <property type="component" value="Unassembled WGS sequence"/>
</dbReference>
<organism evidence="4 5">
    <name type="scientific">Desulfuromonas acetoxidans (strain DSM 684 / 11070)</name>
    <dbReference type="NCBI Taxonomy" id="281689"/>
    <lineage>
        <taxon>Bacteria</taxon>
        <taxon>Pseudomonadati</taxon>
        <taxon>Thermodesulfobacteriota</taxon>
        <taxon>Desulfuromonadia</taxon>
        <taxon>Desulfuromonadales</taxon>
        <taxon>Desulfuromonadaceae</taxon>
        <taxon>Desulfuromonas</taxon>
    </lineage>
</organism>
<dbReference type="SUPFAM" id="SSF55729">
    <property type="entry name" value="Acyl-CoA N-acyltransferases (Nat)"/>
    <property type="match status" value="1"/>
</dbReference>
<dbReference type="EMBL" id="AAEW02000010">
    <property type="protein sequence ID" value="EAT15539.1"/>
    <property type="molecule type" value="Genomic_DNA"/>
</dbReference>
<keyword evidence="5" id="KW-1185">Reference proteome</keyword>
<dbReference type="PANTHER" id="PTHR43626:SF4">
    <property type="entry name" value="GCN5-RELATED N-ACETYLTRANSFERASE 2, CHLOROPLASTIC"/>
    <property type="match status" value="1"/>
</dbReference>
<feature type="domain" description="N-acetyltransferase" evidence="3">
    <location>
        <begin position="1"/>
        <end position="150"/>
    </location>
</feature>
<dbReference type="OrthoDB" id="9793138at2"/>
<sequence>MIRKACIADAPIIHKLLAEHAGKGAMLSRSLAEIYQAIRSFYVLEEQGEVLGTVSLQVWWADLAEVRSLVVSERLSGRGCGRQLVQACIDEACQLGLSRLFALTYQEQFFARLGFSLIEKSELPHKIWGDCMKCSKFPDCDEVAMAMRLPPASH</sequence>
<dbReference type="RefSeq" id="WP_006000923.1">
    <property type="nucleotide sequence ID" value="NZ_AAEW02000010.1"/>
</dbReference>
<protein>
    <submittedName>
        <fullName evidence="4">GCN5-related N-acetyltransferase</fullName>
    </submittedName>
</protein>
<dbReference type="InterPro" id="IPR000182">
    <property type="entry name" value="GNAT_dom"/>
</dbReference>
<evidence type="ECO:0000313" key="4">
    <source>
        <dbReference type="EMBL" id="EAT15539.1"/>
    </source>
</evidence>
<accession>Q1JYV5</accession>
<dbReference type="NCBIfam" id="NF005840">
    <property type="entry name" value="PRK07757.1"/>
    <property type="match status" value="1"/>
</dbReference>
<evidence type="ECO:0000256" key="1">
    <source>
        <dbReference type="ARBA" id="ARBA00022679"/>
    </source>
</evidence>
<dbReference type="Pfam" id="PF00583">
    <property type="entry name" value="Acetyltransf_1"/>
    <property type="match status" value="1"/>
</dbReference>
<dbReference type="InterPro" id="IPR045039">
    <property type="entry name" value="NSI-like"/>
</dbReference>
<reference evidence="4" key="1">
    <citation type="submission" date="2006-05" db="EMBL/GenBank/DDBJ databases">
        <title>Annotation of the draft genome assembly of Desulfuromonas acetoxidans DSM 684.</title>
        <authorList>
            <consortium name="US DOE Joint Genome Institute (JGI-ORNL)"/>
            <person name="Larimer F."/>
            <person name="Land M."/>
            <person name="Hauser L."/>
        </authorList>
    </citation>
    <scope>NUCLEOTIDE SEQUENCE [LARGE SCALE GENOMIC DNA]</scope>
    <source>
        <strain evidence="4">DSM 684</strain>
    </source>
</reference>
<dbReference type="InterPro" id="IPR016181">
    <property type="entry name" value="Acyl_CoA_acyltransferase"/>
</dbReference>
<dbReference type="AlphaFoldDB" id="Q1JYV5"/>
<dbReference type="GO" id="GO:0005737">
    <property type="term" value="C:cytoplasm"/>
    <property type="evidence" value="ECO:0007669"/>
    <property type="project" value="TreeGrafter"/>
</dbReference>
<dbReference type="CDD" id="cd04301">
    <property type="entry name" value="NAT_SF"/>
    <property type="match status" value="1"/>
</dbReference>
<proteinExistence type="predicted"/>
<dbReference type="Gene3D" id="3.40.630.30">
    <property type="match status" value="1"/>
</dbReference>
<evidence type="ECO:0000256" key="2">
    <source>
        <dbReference type="ARBA" id="ARBA00023315"/>
    </source>
</evidence>
<reference evidence="4" key="2">
    <citation type="submission" date="2006-05" db="EMBL/GenBank/DDBJ databases">
        <title>Sequencing of the draft genome and assembly of Desulfuromonas acetoxidans DSM 684.</title>
        <authorList>
            <consortium name="US DOE Joint Genome Institute (JGI-PGF)"/>
            <person name="Copeland A."/>
            <person name="Lucas S."/>
            <person name="Lapidus A."/>
            <person name="Barry K."/>
            <person name="Detter J.C."/>
            <person name="Glavina del Rio T."/>
            <person name="Hammon N."/>
            <person name="Israni S."/>
            <person name="Dalin E."/>
            <person name="Tice H."/>
            <person name="Bruce D."/>
            <person name="Pitluck S."/>
            <person name="Richardson P."/>
        </authorList>
    </citation>
    <scope>NUCLEOTIDE SEQUENCE [LARGE SCALE GENOMIC DNA]</scope>
    <source>
        <strain evidence="4">DSM 684</strain>
    </source>
</reference>